<accession>A0ABN7BHV8</accession>
<dbReference type="EMBL" id="AP028923">
    <property type="protein sequence ID" value="BET02991.1"/>
    <property type="molecule type" value="Genomic_DNA"/>
</dbReference>
<proteinExistence type="predicted"/>
<dbReference type="CDD" id="cd03127">
    <property type="entry name" value="tetraspanin_LEL"/>
    <property type="match status" value="1"/>
</dbReference>
<keyword evidence="3 5" id="KW-1133">Transmembrane helix</keyword>
<evidence type="ECO:0000313" key="6">
    <source>
        <dbReference type="EMBL" id="BET02991.1"/>
    </source>
</evidence>
<feature type="transmembrane region" description="Helical" evidence="5">
    <location>
        <begin position="20"/>
        <end position="53"/>
    </location>
</feature>
<dbReference type="Pfam" id="PF00335">
    <property type="entry name" value="Tetraspanin"/>
    <property type="match status" value="1"/>
</dbReference>
<dbReference type="InterPro" id="IPR008952">
    <property type="entry name" value="Tetraspanin_EC2_sf"/>
</dbReference>
<evidence type="ECO:0000256" key="2">
    <source>
        <dbReference type="ARBA" id="ARBA00022692"/>
    </source>
</evidence>
<organism evidence="6 7">
    <name type="scientific">Nesidiocoris tenuis</name>
    <dbReference type="NCBI Taxonomy" id="355587"/>
    <lineage>
        <taxon>Eukaryota</taxon>
        <taxon>Metazoa</taxon>
        <taxon>Ecdysozoa</taxon>
        <taxon>Arthropoda</taxon>
        <taxon>Hexapoda</taxon>
        <taxon>Insecta</taxon>
        <taxon>Pterygota</taxon>
        <taxon>Neoptera</taxon>
        <taxon>Paraneoptera</taxon>
        <taxon>Hemiptera</taxon>
        <taxon>Heteroptera</taxon>
        <taxon>Panheteroptera</taxon>
        <taxon>Cimicomorpha</taxon>
        <taxon>Miridae</taxon>
        <taxon>Dicyphina</taxon>
        <taxon>Nesidiocoris</taxon>
    </lineage>
</organism>
<evidence type="ECO:0000256" key="3">
    <source>
        <dbReference type="ARBA" id="ARBA00022989"/>
    </source>
</evidence>
<protein>
    <recommendedName>
        <fullName evidence="8">Tetraspanin</fullName>
    </recommendedName>
</protein>
<evidence type="ECO:0000313" key="7">
    <source>
        <dbReference type="Proteomes" id="UP001307889"/>
    </source>
</evidence>
<comment type="subcellular location">
    <subcellularLocation>
        <location evidence="1">Membrane</location>
        <topology evidence="1">Multi-pass membrane protein</topology>
    </subcellularLocation>
</comment>
<dbReference type="InterPro" id="IPR018499">
    <property type="entry name" value="Tetraspanin/Peripherin"/>
</dbReference>
<dbReference type="Proteomes" id="UP001307889">
    <property type="component" value="Chromosome 15"/>
</dbReference>
<reference evidence="6 7" key="1">
    <citation type="submission" date="2023-09" db="EMBL/GenBank/DDBJ databases">
        <title>Nesidiocoris tenuis whole genome shotgun sequence.</title>
        <authorList>
            <person name="Shibata T."/>
            <person name="Shimoda M."/>
            <person name="Kobayashi T."/>
            <person name="Uehara T."/>
        </authorList>
    </citation>
    <scope>NUCLEOTIDE SEQUENCE [LARGE SCALE GENOMIC DNA]</scope>
    <source>
        <strain evidence="6 7">Japan</strain>
    </source>
</reference>
<dbReference type="SUPFAM" id="SSF48652">
    <property type="entry name" value="Tetraspanin"/>
    <property type="match status" value="1"/>
</dbReference>
<sequence length="209" mass="22858">MISLEMAFQVINGADVGLPVLLAIIFGVLGSVVGAVFAVIFAMCFAGLVALGAISVHKKLPNLQLAYAIIQSNIVAVLFFLAVICSIVMTKTVIDMIKDNSEKTWTPKMKEYLKHKDEIDQLQQQLKCCGTTAYKYEDSKYPDSCCDIQPCTVAFPKACNTAEVEFLVGGFPIAVSLFLVPLPVKIASITLIMLIRKRLMTELSDESEN</sequence>
<evidence type="ECO:0000256" key="1">
    <source>
        <dbReference type="ARBA" id="ARBA00004141"/>
    </source>
</evidence>
<keyword evidence="4 5" id="KW-0472">Membrane</keyword>
<keyword evidence="7" id="KW-1185">Reference proteome</keyword>
<evidence type="ECO:0008006" key="8">
    <source>
        <dbReference type="Google" id="ProtNLM"/>
    </source>
</evidence>
<feature type="transmembrane region" description="Helical" evidence="5">
    <location>
        <begin position="65"/>
        <end position="89"/>
    </location>
</feature>
<gene>
    <name evidence="6" type="ORF">NTJ_15810</name>
</gene>
<keyword evidence="2 5" id="KW-0812">Transmembrane</keyword>
<evidence type="ECO:0000256" key="4">
    <source>
        <dbReference type="ARBA" id="ARBA00023136"/>
    </source>
</evidence>
<evidence type="ECO:0000256" key="5">
    <source>
        <dbReference type="SAM" id="Phobius"/>
    </source>
</evidence>
<name>A0ABN7BHV8_9HEMI</name>
<feature type="transmembrane region" description="Helical" evidence="5">
    <location>
        <begin position="173"/>
        <end position="195"/>
    </location>
</feature>
<dbReference type="Gene3D" id="1.10.1450.10">
    <property type="entry name" value="Tetraspanin"/>
    <property type="match status" value="1"/>
</dbReference>